<keyword evidence="9" id="KW-0812">Transmembrane</keyword>
<keyword evidence="9" id="KW-0472">Membrane</keyword>
<dbReference type="EC" id="2.7.11.1" evidence="1"/>
<feature type="transmembrane region" description="Helical" evidence="9">
    <location>
        <begin position="398"/>
        <end position="419"/>
    </location>
</feature>
<dbReference type="RefSeq" id="WP_163518674.1">
    <property type="nucleotide sequence ID" value="NZ_JTCM02000009.1"/>
</dbReference>
<name>A0A846H5D3_9CYAN</name>
<evidence type="ECO:0000256" key="5">
    <source>
        <dbReference type="ARBA" id="ARBA00022777"/>
    </source>
</evidence>
<dbReference type="GO" id="GO:0004674">
    <property type="term" value="F:protein serine/threonine kinase activity"/>
    <property type="evidence" value="ECO:0007669"/>
    <property type="project" value="UniProtKB-KW"/>
</dbReference>
<evidence type="ECO:0000256" key="1">
    <source>
        <dbReference type="ARBA" id="ARBA00012513"/>
    </source>
</evidence>
<feature type="transmembrane region" description="Helical" evidence="9">
    <location>
        <begin position="374"/>
        <end position="392"/>
    </location>
</feature>
<organism evidence="11 12">
    <name type="scientific">Hassallia byssoidea VB512170</name>
    <dbReference type="NCBI Taxonomy" id="1304833"/>
    <lineage>
        <taxon>Bacteria</taxon>
        <taxon>Bacillati</taxon>
        <taxon>Cyanobacteriota</taxon>
        <taxon>Cyanophyceae</taxon>
        <taxon>Nostocales</taxon>
        <taxon>Tolypothrichaceae</taxon>
        <taxon>Hassallia</taxon>
    </lineage>
</organism>
<evidence type="ECO:0000256" key="4">
    <source>
        <dbReference type="ARBA" id="ARBA00022741"/>
    </source>
</evidence>
<comment type="caution">
    <text evidence="11">The sequence shown here is derived from an EMBL/GenBank/DDBJ whole genome shotgun (WGS) entry which is preliminary data.</text>
</comment>
<evidence type="ECO:0000313" key="11">
    <source>
        <dbReference type="EMBL" id="NEU72293.1"/>
    </source>
</evidence>
<dbReference type="PROSITE" id="PS50011">
    <property type="entry name" value="PROTEIN_KINASE_DOM"/>
    <property type="match status" value="1"/>
</dbReference>
<keyword evidence="4" id="KW-0547">Nucleotide-binding</keyword>
<feature type="transmembrane region" description="Helical" evidence="9">
    <location>
        <begin position="426"/>
        <end position="446"/>
    </location>
</feature>
<dbReference type="AlphaFoldDB" id="A0A846H5D3"/>
<dbReference type="SUPFAM" id="SSF56112">
    <property type="entry name" value="Protein kinase-like (PK-like)"/>
    <property type="match status" value="1"/>
</dbReference>
<feature type="transmembrane region" description="Helical" evidence="9">
    <location>
        <begin position="43"/>
        <end position="62"/>
    </location>
</feature>
<keyword evidence="5" id="KW-0418">Kinase</keyword>
<evidence type="ECO:0000313" key="12">
    <source>
        <dbReference type="Proteomes" id="UP000031549"/>
    </source>
</evidence>
<dbReference type="Gene3D" id="1.10.510.10">
    <property type="entry name" value="Transferase(Phosphotransferase) domain 1"/>
    <property type="match status" value="1"/>
</dbReference>
<keyword evidence="9" id="KW-1133">Transmembrane helix</keyword>
<reference evidence="11 12" key="1">
    <citation type="journal article" date="2015" name="Genome Announc.">
        <title>Draft Genome Sequence of Cyanobacterium Hassallia byssoidea Strain VB512170, Isolated from Monuments in India.</title>
        <authorList>
            <person name="Singh D."/>
            <person name="Chandrababunaidu M.M."/>
            <person name="Panda A."/>
            <person name="Sen D."/>
            <person name="Bhattacharyya S."/>
            <person name="Adhikary S.P."/>
            <person name="Tripathy S."/>
        </authorList>
    </citation>
    <scope>NUCLEOTIDE SEQUENCE [LARGE SCALE GENOMIC DNA]</scope>
    <source>
        <strain evidence="11 12">VB512170</strain>
    </source>
</reference>
<feature type="domain" description="Protein kinase" evidence="10">
    <location>
        <begin position="504"/>
        <end position="768"/>
    </location>
</feature>
<comment type="catalytic activity">
    <reaction evidence="7">
        <text>L-threonyl-[protein] + ATP = O-phospho-L-threonyl-[protein] + ADP + H(+)</text>
        <dbReference type="Rhea" id="RHEA:46608"/>
        <dbReference type="Rhea" id="RHEA-COMP:11060"/>
        <dbReference type="Rhea" id="RHEA-COMP:11605"/>
        <dbReference type="ChEBI" id="CHEBI:15378"/>
        <dbReference type="ChEBI" id="CHEBI:30013"/>
        <dbReference type="ChEBI" id="CHEBI:30616"/>
        <dbReference type="ChEBI" id="CHEBI:61977"/>
        <dbReference type="ChEBI" id="CHEBI:456216"/>
        <dbReference type="EC" id="2.7.11.1"/>
    </reaction>
</comment>
<keyword evidence="2" id="KW-0723">Serine/threonine-protein kinase</keyword>
<comment type="catalytic activity">
    <reaction evidence="8">
        <text>L-seryl-[protein] + ATP = O-phospho-L-seryl-[protein] + ADP + H(+)</text>
        <dbReference type="Rhea" id="RHEA:17989"/>
        <dbReference type="Rhea" id="RHEA-COMP:9863"/>
        <dbReference type="Rhea" id="RHEA-COMP:11604"/>
        <dbReference type="ChEBI" id="CHEBI:15378"/>
        <dbReference type="ChEBI" id="CHEBI:29999"/>
        <dbReference type="ChEBI" id="CHEBI:30616"/>
        <dbReference type="ChEBI" id="CHEBI:83421"/>
        <dbReference type="ChEBI" id="CHEBI:456216"/>
        <dbReference type="EC" id="2.7.11.1"/>
    </reaction>
</comment>
<dbReference type="SMART" id="SM00220">
    <property type="entry name" value="S_TKc"/>
    <property type="match status" value="1"/>
</dbReference>
<dbReference type="GO" id="GO:0005524">
    <property type="term" value="F:ATP binding"/>
    <property type="evidence" value="ECO:0007669"/>
    <property type="project" value="UniProtKB-KW"/>
</dbReference>
<dbReference type="Proteomes" id="UP000031549">
    <property type="component" value="Unassembled WGS sequence"/>
</dbReference>
<keyword evidence="6" id="KW-0067">ATP-binding</keyword>
<dbReference type="Gene3D" id="3.30.200.20">
    <property type="entry name" value="Phosphorylase Kinase, domain 1"/>
    <property type="match status" value="1"/>
</dbReference>
<proteinExistence type="predicted"/>
<evidence type="ECO:0000256" key="7">
    <source>
        <dbReference type="ARBA" id="ARBA00047899"/>
    </source>
</evidence>
<accession>A0A846H5D3</accession>
<evidence type="ECO:0000259" key="10">
    <source>
        <dbReference type="PROSITE" id="PS50011"/>
    </source>
</evidence>
<evidence type="ECO:0000256" key="3">
    <source>
        <dbReference type="ARBA" id="ARBA00022679"/>
    </source>
</evidence>
<evidence type="ECO:0000256" key="8">
    <source>
        <dbReference type="ARBA" id="ARBA00048679"/>
    </source>
</evidence>
<evidence type="ECO:0000256" key="6">
    <source>
        <dbReference type="ARBA" id="ARBA00022840"/>
    </source>
</evidence>
<dbReference type="Pfam" id="PF05226">
    <property type="entry name" value="CHASE2"/>
    <property type="match status" value="1"/>
</dbReference>
<dbReference type="Pfam" id="PF00069">
    <property type="entry name" value="Pkinase"/>
    <property type="match status" value="1"/>
</dbReference>
<dbReference type="InterPro" id="IPR000719">
    <property type="entry name" value="Prot_kinase_dom"/>
</dbReference>
<protein>
    <recommendedName>
        <fullName evidence="1">non-specific serine/threonine protein kinase</fullName>
        <ecNumber evidence="1">2.7.11.1</ecNumber>
    </recommendedName>
</protein>
<dbReference type="PANTHER" id="PTHR24363:SF0">
    <property type="entry name" value="SERINE_THREONINE KINASE LIKE DOMAIN CONTAINING 1"/>
    <property type="match status" value="1"/>
</dbReference>
<keyword evidence="12" id="KW-1185">Reference proteome</keyword>
<dbReference type="EMBL" id="JTCM02000009">
    <property type="protein sequence ID" value="NEU72293.1"/>
    <property type="molecule type" value="Genomic_DNA"/>
</dbReference>
<dbReference type="CDD" id="cd14014">
    <property type="entry name" value="STKc_PknB_like"/>
    <property type="match status" value="1"/>
</dbReference>
<evidence type="ECO:0000256" key="9">
    <source>
        <dbReference type="SAM" id="Phobius"/>
    </source>
</evidence>
<keyword evidence="3" id="KW-0808">Transferase</keyword>
<evidence type="ECO:0000256" key="2">
    <source>
        <dbReference type="ARBA" id="ARBA00022527"/>
    </source>
</evidence>
<dbReference type="InterPro" id="IPR011009">
    <property type="entry name" value="Kinase-like_dom_sf"/>
</dbReference>
<dbReference type="SMART" id="SM01080">
    <property type="entry name" value="CHASE2"/>
    <property type="match status" value="1"/>
</dbReference>
<gene>
    <name evidence="11" type="ORF">PI95_006825</name>
</gene>
<sequence>MIRLLEKFRTALAKNRRDSKLEETSGDSLTPLFSVRDTASNKGWLPSILIASVGVTVFIAGIRELRWLQPWELRVYDQMLRSAAGGSATRSRPQKASVDAERLVVRHRRILLVTITEADIKRQKWPLSDATINQLLDKLESYQPRVIGLNIYRDLPVEPGYKQLANRLSRQNNIIAVCGFSSLGNPEIPPPPSVFEKRIGFTDLISDENDNIVRRSLLFAHSDDKKCQTTVSFAALLAINYLQKEGIETSFTKQEIKIGKTLFPILKSNSGSYEHLDAAGYQIMLNYRHLDRLADKVTLTEVLNNQVNPNLIKDRLVIIGTTAISIEKGFYTPYSALPNQSPRMPSVYIHAQIASQIMSAVLDKEPLIWYLPQYSEYVCIWVASVVGAAVAWRLRHPLGLVVVVIILSSMFGFCYLVFLQAGWIPVIPQALALVMSGVSVMVYTTYQTQQKSKLIILEVEKQEEAIAQLNMLLKETAIQDQHHHTSRTILPEKQTGDLLLSGRYKIIKVLTSGGFGCIYIAEDTQRPGNPNCIVKQLMPARRDTRFMEVARRLFNTEAEILEVLGEHHQIPKLLAYFEENQEFYLVEEYIPGHTLSEELPPVTRRVQKEPFVIEMLKEVLEVLAFIHQHRVIHRDIKPSNIIRSEIDNRLVLIDFGAVKLMQPPSTEETELATVAIGTRGYAPPEQFAGHPRLSSDIYALGMIAIQALTGVPPQELSPDLETGNVRWRQSAKVSDELATILDKMVRYHFSDRYQSANAVLQDLKQIGE</sequence>
<dbReference type="PANTHER" id="PTHR24363">
    <property type="entry name" value="SERINE/THREONINE PROTEIN KINASE"/>
    <property type="match status" value="1"/>
</dbReference>
<dbReference type="InterPro" id="IPR007890">
    <property type="entry name" value="CHASE2"/>
</dbReference>